<name>A0AA86NL46_9EUKA</name>
<protein>
    <submittedName>
        <fullName evidence="1">Uncharacterized protein</fullName>
    </submittedName>
</protein>
<sequence>MLCLIQILSQNYTDLTNDFFKADHVYQIRALETPVFCDDVGTITRLLNTTHAGLGFIDMNDSSELVFEYNMHPDYIFKPIDFLRPRAILNESTGLYDFIWDFNVTVIVQDALRKGKCGWEKNIVVASGVSGVILNAWQHDYAQWFQDQYHTYTIQEMWYSDNLERFDNQHGNQCHDFVWWGMQSLQNTYGVKFNGKEVRRVFVYYLLNRSEPAPQYLNLSDKADNLFIKEFYDKFNAAALKYPENELIERWSTGKLLENNELALVNHLQHQYFFMKTNEKKFLWYESKPHVVPGDE</sequence>
<proteinExistence type="predicted"/>
<gene>
    <name evidence="2" type="ORF">HINF_LOCUS67722</name>
    <name evidence="1" type="ORF">HINF_LOCUS8749</name>
</gene>
<accession>A0AA86NL46</accession>
<keyword evidence="3" id="KW-1185">Reference proteome</keyword>
<comment type="caution">
    <text evidence="1">The sequence shown here is derived from an EMBL/GenBank/DDBJ whole genome shotgun (WGS) entry which is preliminary data.</text>
</comment>
<evidence type="ECO:0000313" key="1">
    <source>
        <dbReference type="EMBL" id="CAI9921104.1"/>
    </source>
</evidence>
<dbReference type="Proteomes" id="UP001642409">
    <property type="component" value="Unassembled WGS sequence"/>
</dbReference>
<organism evidence="1">
    <name type="scientific">Hexamita inflata</name>
    <dbReference type="NCBI Taxonomy" id="28002"/>
    <lineage>
        <taxon>Eukaryota</taxon>
        <taxon>Metamonada</taxon>
        <taxon>Diplomonadida</taxon>
        <taxon>Hexamitidae</taxon>
        <taxon>Hexamitinae</taxon>
        <taxon>Hexamita</taxon>
    </lineage>
</organism>
<evidence type="ECO:0000313" key="3">
    <source>
        <dbReference type="Proteomes" id="UP001642409"/>
    </source>
</evidence>
<reference evidence="1" key="1">
    <citation type="submission" date="2023-06" db="EMBL/GenBank/DDBJ databases">
        <authorList>
            <person name="Kurt Z."/>
        </authorList>
    </citation>
    <scope>NUCLEOTIDE SEQUENCE</scope>
</reference>
<dbReference type="EMBL" id="CAXDID020000471">
    <property type="protein sequence ID" value="CAL6094966.1"/>
    <property type="molecule type" value="Genomic_DNA"/>
</dbReference>
<dbReference type="EMBL" id="CATOUU010000213">
    <property type="protein sequence ID" value="CAI9921104.1"/>
    <property type="molecule type" value="Genomic_DNA"/>
</dbReference>
<dbReference type="AlphaFoldDB" id="A0AA86NL46"/>
<evidence type="ECO:0000313" key="2">
    <source>
        <dbReference type="EMBL" id="CAL6094966.1"/>
    </source>
</evidence>
<reference evidence="2 3" key="2">
    <citation type="submission" date="2024-07" db="EMBL/GenBank/DDBJ databases">
        <authorList>
            <person name="Akdeniz Z."/>
        </authorList>
    </citation>
    <scope>NUCLEOTIDE SEQUENCE [LARGE SCALE GENOMIC DNA]</scope>
</reference>